<gene>
    <name evidence="1" type="ORF">EV702DRAFT_373997</name>
</gene>
<dbReference type="Proteomes" id="UP000714275">
    <property type="component" value="Unassembled WGS sequence"/>
</dbReference>
<evidence type="ECO:0000313" key="2">
    <source>
        <dbReference type="Proteomes" id="UP000714275"/>
    </source>
</evidence>
<proteinExistence type="predicted"/>
<sequence>MPLFSTSYLLILSSIQITRQCLPYQVINSLDDMAKPAQSYQNSRVLYPMLRHSLLFALIGSILNQGRSLLCLRRYPPLMQACSISCY</sequence>
<evidence type="ECO:0000313" key="1">
    <source>
        <dbReference type="EMBL" id="KAG1782304.1"/>
    </source>
</evidence>
<protein>
    <submittedName>
        <fullName evidence="1">Uncharacterized protein</fullName>
    </submittedName>
</protein>
<comment type="caution">
    <text evidence="1">The sequence shown here is derived from an EMBL/GenBank/DDBJ whole genome shotgun (WGS) entry which is preliminary data.</text>
</comment>
<dbReference type="AlphaFoldDB" id="A0A9P7A4H2"/>
<organism evidence="1 2">
    <name type="scientific">Suillus placidus</name>
    <dbReference type="NCBI Taxonomy" id="48579"/>
    <lineage>
        <taxon>Eukaryota</taxon>
        <taxon>Fungi</taxon>
        <taxon>Dikarya</taxon>
        <taxon>Basidiomycota</taxon>
        <taxon>Agaricomycotina</taxon>
        <taxon>Agaricomycetes</taxon>
        <taxon>Agaricomycetidae</taxon>
        <taxon>Boletales</taxon>
        <taxon>Suillineae</taxon>
        <taxon>Suillaceae</taxon>
        <taxon>Suillus</taxon>
    </lineage>
</organism>
<keyword evidence="2" id="KW-1185">Reference proteome</keyword>
<reference evidence="1" key="1">
    <citation type="journal article" date="2020" name="New Phytol.">
        <title>Comparative genomics reveals dynamic genome evolution in host specialist ectomycorrhizal fungi.</title>
        <authorList>
            <person name="Lofgren L.A."/>
            <person name="Nguyen N.H."/>
            <person name="Vilgalys R."/>
            <person name="Ruytinx J."/>
            <person name="Liao H.L."/>
            <person name="Branco S."/>
            <person name="Kuo A."/>
            <person name="LaButti K."/>
            <person name="Lipzen A."/>
            <person name="Andreopoulos W."/>
            <person name="Pangilinan J."/>
            <person name="Riley R."/>
            <person name="Hundley H."/>
            <person name="Na H."/>
            <person name="Barry K."/>
            <person name="Grigoriev I.V."/>
            <person name="Stajich J.E."/>
            <person name="Kennedy P.G."/>
        </authorList>
    </citation>
    <scope>NUCLEOTIDE SEQUENCE</scope>
    <source>
        <strain evidence="1">DOB743</strain>
    </source>
</reference>
<dbReference type="EMBL" id="JABBWD010000003">
    <property type="protein sequence ID" value="KAG1782304.1"/>
    <property type="molecule type" value="Genomic_DNA"/>
</dbReference>
<name>A0A9P7A4H2_9AGAM</name>
<accession>A0A9P7A4H2</accession>